<evidence type="ECO:0000256" key="3">
    <source>
        <dbReference type="ARBA" id="ARBA00023054"/>
    </source>
</evidence>
<evidence type="ECO:0000313" key="11">
    <source>
        <dbReference type="EMBL" id="KAI7732318.1"/>
    </source>
</evidence>
<dbReference type="SMART" id="SM00297">
    <property type="entry name" value="BROMO"/>
    <property type="match status" value="1"/>
</dbReference>
<feature type="domain" description="Bromo" evidence="9">
    <location>
        <begin position="171"/>
        <end position="243"/>
    </location>
</feature>
<dbReference type="InterPro" id="IPR027353">
    <property type="entry name" value="NET_dom"/>
</dbReference>
<dbReference type="SUPFAM" id="SSF47370">
    <property type="entry name" value="Bromodomain"/>
    <property type="match status" value="1"/>
</dbReference>
<feature type="compositionally biased region" description="Basic and acidic residues" evidence="8">
    <location>
        <begin position="512"/>
        <end position="526"/>
    </location>
</feature>
<dbReference type="Proteomes" id="UP001206925">
    <property type="component" value="Unassembled WGS sequence"/>
</dbReference>
<feature type="region of interest" description="Disordered" evidence="8">
    <location>
        <begin position="494"/>
        <end position="526"/>
    </location>
</feature>
<evidence type="ECO:0000256" key="5">
    <source>
        <dbReference type="ARBA" id="ARBA00023163"/>
    </source>
</evidence>
<dbReference type="Gene3D" id="1.20.920.10">
    <property type="entry name" value="Bromodomain-like"/>
    <property type="match status" value="1"/>
</dbReference>
<name>A0AAD5BYX9_AMBAR</name>
<proteinExistence type="predicted"/>
<dbReference type="InterPro" id="IPR036427">
    <property type="entry name" value="Bromodomain-like_sf"/>
</dbReference>
<dbReference type="Pfam" id="PF00439">
    <property type="entry name" value="Bromodomain"/>
    <property type="match status" value="1"/>
</dbReference>
<evidence type="ECO:0000256" key="6">
    <source>
        <dbReference type="ARBA" id="ARBA00023242"/>
    </source>
</evidence>
<keyword evidence="5" id="KW-0804">Transcription</keyword>
<dbReference type="InterPro" id="IPR052442">
    <property type="entry name" value="Env_Response_Regulator"/>
</dbReference>
<dbReference type="InterPro" id="IPR001487">
    <property type="entry name" value="Bromodomain"/>
</dbReference>
<accession>A0AAD5BYX9</accession>
<feature type="region of interest" description="Disordered" evidence="8">
    <location>
        <begin position="553"/>
        <end position="612"/>
    </location>
</feature>
<dbReference type="Pfam" id="PF17035">
    <property type="entry name" value="BET"/>
    <property type="match status" value="1"/>
</dbReference>
<dbReference type="GO" id="GO:0005634">
    <property type="term" value="C:nucleus"/>
    <property type="evidence" value="ECO:0007669"/>
    <property type="project" value="UniProtKB-SubCell"/>
</dbReference>
<reference evidence="11" key="1">
    <citation type="submission" date="2022-06" db="EMBL/GenBank/DDBJ databases">
        <title>Uncovering the hologenomic basis of an extraordinary plant invasion.</title>
        <authorList>
            <person name="Bieker V.C."/>
            <person name="Martin M.D."/>
            <person name="Gilbert T."/>
            <person name="Hodgins K."/>
            <person name="Battlay P."/>
            <person name="Petersen B."/>
            <person name="Wilson J."/>
        </authorList>
    </citation>
    <scope>NUCLEOTIDE SEQUENCE</scope>
    <source>
        <strain evidence="11">AA19_3_7</strain>
        <tissue evidence="11">Leaf</tissue>
    </source>
</reference>
<evidence type="ECO:0000256" key="2">
    <source>
        <dbReference type="ARBA" id="ARBA00023015"/>
    </source>
</evidence>
<evidence type="ECO:0000259" key="9">
    <source>
        <dbReference type="PROSITE" id="PS50014"/>
    </source>
</evidence>
<sequence>MMGKSRKVSKGYSHGFVPDYRHVVETMAESEGYGSSGRVDTEITASEVSCAPRNKAVNLNSDSYQFFGVPVQVISLSKLSSFERKELESRLKRELEQVRIFQRNIDEGLSPTSCSAGQRKTIPEFSRSIKKRGPPGLNGNGGTKLKKAVLPPATGNAMLMKQCETLLNRLMGHNFGWVFNTPVDVVALKIPDYYTVIKHPMDLGTVKTKLNSGRYVDPWGFAADVRLTFSNAMTYNPRGNDVHIMAETLSKFFEVRWKAIEKKIPVRENVMETDNETATIMPPLKKKKTASFGKELDQQPVKKTMSAAEKHKLSSELEASLADLPDTIIDFLKENSSNGNATPDDEIEIDIDTLSDETLFKLRKLLDDFLADNQKSMVKPEGGEIEIQNEPTSSQAVKVNEVNEEDVDIGGNDLPITSFPTVEIEKDTAARNSKCSSSSSSSSDSGSSSSDSDSESEGAKISAIVNNIKASLGPEVNLEQMDVPHDAQDSVNRMDQVEQKPQSVPVSAEIGGHQEGERAPNERQVSPDKLYRAALLRSRFADTILKAQEKTIGKVEEQDKERLRLDKEEVEKRRKEEKARLQAEARAAEEAKRKAELEATAEAKRKRELEREAARQALQKMEKMVDINDNSRFLEDLEMLSVGPTAEPLQSLIDENSADGYQDPLGSFNLNGKVNPLEQLGLYRKDDEEEEDDEPGAGASTADDHDEVDID</sequence>
<dbReference type="EMBL" id="JAMZMK010010260">
    <property type="protein sequence ID" value="KAI7732318.1"/>
    <property type="molecule type" value="Genomic_DNA"/>
</dbReference>
<keyword evidence="12" id="KW-1185">Reference proteome</keyword>
<protein>
    <submittedName>
        <fullName evidence="11">Uncharacterized protein</fullName>
    </submittedName>
</protein>
<gene>
    <name evidence="11" type="ORF">M8C21_010057</name>
</gene>
<evidence type="ECO:0000259" key="10">
    <source>
        <dbReference type="PROSITE" id="PS51525"/>
    </source>
</evidence>
<dbReference type="PANTHER" id="PTHR46136">
    <property type="entry name" value="TRANSCRIPTION FACTOR GTE8"/>
    <property type="match status" value="1"/>
</dbReference>
<keyword evidence="3" id="KW-0175">Coiled coil</keyword>
<feature type="region of interest" description="Disordered" evidence="8">
    <location>
        <begin position="648"/>
        <end position="711"/>
    </location>
</feature>
<dbReference type="PRINTS" id="PR00503">
    <property type="entry name" value="BROMODOMAIN"/>
</dbReference>
<feature type="compositionally biased region" description="Polar residues" evidence="8">
    <location>
        <begin position="494"/>
        <end position="505"/>
    </location>
</feature>
<keyword evidence="4 7" id="KW-0103">Bromodomain</keyword>
<evidence type="ECO:0000256" key="1">
    <source>
        <dbReference type="ARBA" id="ARBA00004123"/>
    </source>
</evidence>
<dbReference type="AlphaFoldDB" id="A0AAD5BYX9"/>
<dbReference type="CDD" id="cd05506">
    <property type="entry name" value="Bromo_plant1"/>
    <property type="match status" value="1"/>
</dbReference>
<feature type="domain" description="NET" evidence="10">
    <location>
        <begin position="295"/>
        <end position="377"/>
    </location>
</feature>
<dbReference type="InterPro" id="IPR037377">
    <property type="entry name" value="GTE_bromo"/>
</dbReference>
<keyword evidence="6" id="KW-0539">Nucleus</keyword>
<dbReference type="Gene3D" id="1.20.1270.220">
    <property type="match status" value="1"/>
</dbReference>
<dbReference type="PROSITE" id="PS50014">
    <property type="entry name" value="BROMODOMAIN_2"/>
    <property type="match status" value="1"/>
</dbReference>
<evidence type="ECO:0000256" key="4">
    <source>
        <dbReference type="ARBA" id="ARBA00023117"/>
    </source>
</evidence>
<comment type="subcellular location">
    <subcellularLocation>
        <location evidence="1">Nucleus</location>
    </subcellularLocation>
</comment>
<evidence type="ECO:0000256" key="8">
    <source>
        <dbReference type="SAM" id="MobiDB-lite"/>
    </source>
</evidence>
<evidence type="ECO:0000256" key="7">
    <source>
        <dbReference type="PROSITE-ProRule" id="PRU00035"/>
    </source>
</evidence>
<feature type="compositionally biased region" description="Low complexity" evidence="8">
    <location>
        <begin position="436"/>
        <end position="451"/>
    </location>
</feature>
<feature type="region of interest" description="Disordered" evidence="8">
    <location>
        <begin position="427"/>
        <end position="458"/>
    </location>
</feature>
<evidence type="ECO:0000313" key="12">
    <source>
        <dbReference type="Proteomes" id="UP001206925"/>
    </source>
</evidence>
<dbReference type="PROSITE" id="PS51525">
    <property type="entry name" value="NET"/>
    <property type="match status" value="1"/>
</dbReference>
<keyword evidence="2" id="KW-0805">Transcription regulation</keyword>
<comment type="caution">
    <text evidence="11">The sequence shown here is derived from an EMBL/GenBank/DDBJ whole genome shotgun (WGS) entry which is preliminary data.</text>
</comment>
<dbReference type="InterPro" id="IPR038336">
    <property type="entry name" value="NET_sf"/>
</dbReference>
<organism evidence="11 12">
    <name type="scientific">Ambrosia artemisiifolia</name>
    <name type="common">Common ragweed</name>
    <dbReference type="NCBI Taxonomy" id="4212"/>
    <lineage>
        <taxon>Eukaryota</taxon>
        <taxon>Viridiplantae</taxon>
        <taxon>Streptophyta</taxon>
        <taxon>Embryophyta</taxon>
        <taxon>Tracheophyta</taxon>
        <taxon>Spermatophyta</taxon>
        <taxon>Magnoliopsida</taxon>
        <taxon>eudicotyledons</taxon>
        <taxon>Gunneridae</taxon>
        <taxon>Pentapetalae</taxon>
        <taxon>asterids</taxon>
        <taxon>campanulids</taxon>
        <taxon>Asterales</taxon>
        <taxon>Asteraceae</taxon>
        <taxon>Asteroideae</taxon>
        <taxon>Heliantheae alliance</taxon>
        <taxon>Heliantheae</taxon>
        <taxon>Ambrosia</taxon>
    </lineage>
</organism>
<dbReference type="PANTHER" id="PTHR46136:SF33">
    <property type="entry name" value="TRANSCRIPTION FACTOR GTE10"/>
    <property type="match status" value="1"/>
</dbReference>